<feature type="non-terminal residue" evidence="1">
    <location>
        <position position="1"/>
    </location>
</feature>
<name>A0A552EF69_MICAE</name>
<comment type="caution">
    <text evidence="1">The sequence shown here is derived from an EMBL/GenBank/DDBJ whole genome shotgun (WGS) entry which is preliminary data.</text>
</comment>
<dbReference type="AlphaFoldDB" id="A0A552EF69"/>
<dbReference type="Proteomes" id="UP000317708">
    <property type="component" value="Unassembled WGS sequence"/>
</dbReference>
<protein>
    <submittedName>
        <fullName evidence="1">IS630 family transposase</fullName>
    </submittedName>
</protein>
<dbReference type="EMBL" id="SFBI01000154">
    <property type="protein sequence ID" value="TRU33087.1"/>
    <property type="molecule type" value="Genomic_DNA"/>
</dbReference>
<sequence>SPDLNDIEHDFSALKRARMYAPVGTTLDEIIRTYCVA</sequence>
<gene>
    <name evidence="1" type="ORF">EWV92_17515</name>
</gene>
<evidence type="ECO:0000313" key="1">
    <source>
        <dbReference type="EMBL" id="TRU33087.1"/>
    </source>
</evidence>
<organism evidence="1 2">
    <name type="scientific">Microcystis aeruginosa Ma_MB_S_20031200_S102</name>
    <dbReference type="NCBI Taxonomy" id="2486254"/>
    <lineage>
        <taxon>Bacteria</taxon>
        <taxon>Bacillati</taxon>
        <taxon>Cyanobacteriota</taxon>
        <taxon>Cyanophyceae</taxon>
        <taxon>Oscillatoriophycideae</taxon>
        <taxon>Chroococcales</taxon>
        <taxon>Microcystaceae</taxon>
        <taxon>Microcystis</taxon>
    </lineage>
</organism>
<reference evidence="1 2" key="1">
    <citation type="submission" date="2019-01" db="EMBL/GenBank/DDBJ databases">
        <title>Coherence of Microcystis species and biogeography revealed through population genomics.</title>
        <authorList>
            <person name="Perez-Carrascal O.M."/>
            <person name="Terrat Y."/>
            <person name="Giani A."/>
            <person name="Fortin N."/>
            <person name="Tromas N."/>
            <person name="Shapiro B.J."/>
        </authorList>
    </citation>
    <scope>NUCLEOTIDE SEQUENCE [LARGE SCALE GENOMIC DNA]</scope>
    <source>
        <strain evidence="1">Ma_MB_S_20031200_S102</strain>
    </source>
</reference>
<evidence type="ECO:0000313" key="2">
    <source>
        <dbReference type="Proteomes" id="UP000317708"/>
    </source>
</evidence>
<proteinExistence type="predicted"/>
<accession>A0A552EF69</accession>